<evidence type="ECO:0000256" key="3">
    <source>
        <dbReference type="ARBA" id="ARBA00022448"/>
    </source>
</evidence>
<comment type="subcellular location">
    <subcellularLocation>
        <location evidence="1 8">Membrane</location>
        <topology evidence="1 8">Multi-pass membrane protein</topology>
    </subcellularLocation>
</comment>
<keyword evidence="7 8" id="KW-0472">Membrane</keyword>
<dbReference type="GO" id="GO:0005315">
    <property type="term" value="F:phosphate transmembrane transporter activity"/>
    <property type="evidence" value="ECO:0007669"/>
    <property type="project" value="InterPro"/>
</dbReference>
<dbReference type="Proteomes" id="UP001328107">
    <property type="component" value="Unassembled WGS sequence"/>
</dbReference>
<evidence type="ECO:0000256" key="6">
    <source>
        <dbReference type="ARBA" id="ARBA00022989"/>
    </source>
</evidence>
<comment type="caution">
    <text evidence="9">The sequence shown here is derived from an EMBL/GenBank/DDBJ whole genome shotgun (WGS) entry which is preliminary data.</text>
</comment>
<protein>
    <recommendedName>
        <fullName evidence="8">Phosphate transporter</fullName>
    </recommendedName>
</protein>
<sequence length="509" mass="54594">RNSNSIEVITVLDGLLLKPLLSTMLIHPPIAPGMALEMTLEQLVNFQSSLLWALIVGCVLAFVLGFGMGANDVSNAFGTSVGSKAVTIIQAYILASIFETLGAVLVGYSVTDTMRKSVVDVDIYNNTPNELLLGQVATLGGCASWLIIATVFSLPVSTTHALVGATLGFTLVCRGFEGVIWTKIIQIVISWFVSPLLSGTISSILYLITDHLVLRRENPLERGLMLLPAFYFVCLALNGFMILYEGSPLLHFNELPWWACILISLGIGIIGALIVQFLVKPRMRARLMPAASVESVADRKAAWDDSEMGGTKPVLENQMDERPTVWALLKKILPDRSRVEDEKVLQLFITLQLFTACYAGFTHGANDVSNAIAPLTALVALYKGDFDQSEATPIYVLLFGVLAICVGLWCLGHKVIRTVGTHMAEVTPASGFCIEFGAAMTGLIASKIGLPISTTHCLVGSVVAVGSIKSGGGVNWSIFRNIALSWVVTLPGAGLISAGIMGLLKWLAL</sequence>
<accession>A0AAN5D4L5</accession>
<evidence type="ECO:0000256" key="8">
    <source>
        <dbReference type="RuleBase" id="RU363058"/>
    </source>
</evidence>
<proteinExistence type="inferred from homology"/>
<dbReference type="PANTHER" id="PTHR11101:SF67">
    <property type="entry name" value="PHOSPHATE TRANSPORTER"/>
    <property type="match status" value="1"/>
</dbReference>
<comment type="similarity">
    <text evidence="2 8">Belongs to the inorganic phosphate transporter (PiT) (TC 2.A.20) family.</text>
</comment>
<evidence type="ECO:0000256" key="2">
    <source>
        <dbReference type="ARBA" id="ARBA00009916"/>
    </source>
</evidence>
<organism evidence="9 10">
    <name type="scientific">Pristionchus mayeri</name>
    <dbReference type="NCBI Taxonomy" id="1317129"/>
    <lineage>
        <taxon>Eukaryota</taxon>
        <taxon>Metazoa</taxon>
        <taxon>Ecdysozoa</taxon>
        <taxon>Nematoda</taxon>
        <taxon>Chromadorea</taxon>
        <taxon>Rhabditida</taxon>
        <taxon>Rhabditina</taxon>
        <taxon>Diplogasteromorpha</taxon>
        <taxon>Diplogasteroidea</taxon>
        <taxon>Neodiplogasteridae</taxon>
        <taxon>Pristionchus</taxon>
    </lineage>
</organism>
<name>A0AAN5D4L5_9BILA</name>
<feature type="transmembrane region" description="Helical" evidence="8">
    <location>
        <begin position="256"/>
        <end position="279"/>
    </location>
</feature>
<evidence type="ECO:0000256" key="7">
    <source>
        <dbReference type="ARBA" id="ARBA00023136"/>
    </source>
</evidence>
<dbReference type="Pfam" id="PF01384">
    <property type="entry name" value="PHO4"/>
    <property type="match status" value="1"/>
</dbReference>
<gene>
    <name evidence="9" type="ORF">PMAYCL1PPCAC_26946</name>
</gene>
<evidence type="ECO:0000256" key="4">
    <source>
        <dbReference type="ARBA" id="ARBA00022592"/>
    </source>
</evidence>
<dbReference type="AlphaFoldDB" id="A0AAN5D4L5"/>
<reference evidence="10" key="1">
    <citation type="submission" date="2022-10" db="EMBL/GenBank/DDBJ databases">
        <title>Genome assembly of Pristionchus species.</title>
        <authorList>
            <person name="Yoshida K."/>
            <person name="Sommer R.J."/>
        </authorList>
    </citation>
    <scope>NUCLEOTIDE SEQUENCE [LARGE SCALE GENOMIC DNA]</scope>
    <source>
        <strain evidence="10">RS5460</strain>
    </source>
</reference>
<keyword evidence="6 8" id="KW-1133">Transmembrane helix</keyword>
<dbReference type="EMBL" id="BTRK01000006">
    <property type="protein sequence ID" value="GMR56751.1"/>
    <property type="molecule type" value="Genomic_DNA"/>
</dbReference>
<evidence type="ECO:0000313" key="9">
    <source>
        <dbReference type="EMBL" id="GMR56751.1"/>
    </source>
</evidence>
<feature type="transmembrane region" description="Helical" evidence="8">
    <location>
        <begin position="224"/>
        <end position="244"/>
    </location>
</feature>
<dbReference type="InterPro" id="IPR001204">
    <property type="entry name" value="Phos_transporter"/>
</dbReference>
<keyword evidence="3 8" id="KW-0813">Transport</keyword>
<feature type="transmembrane region" description="Helical" evidence="8">
    <location>
        <begin position="344"/>
        <end position="361"/>
    </location>
</feature>
<dbReference type="GO" id="GO:0035435">
    <property type="term" value="P:phosphate ion transmembrane transport"/>
    <property type="evidence" value="ECO:0007669"/>
    <property type="project" value="TreeGrafter"/>
</dbReference>
<feature type="non-terminal residue" evidence="9">
    <location>
        <position position="1"/>
    </location>
</feature>
<feature type="transmembrane region" description="Helical" evidence="8">
    <location>
        <begin position="187"/>
        <end position="208"/>
    </location>
</feature>
<feature type="transmembrane region" description="Helical" evidence="8">
    <location>
        <begin position="131"/>
        <end position="154"/>
    </location>
</feature>
<dbReference type="GO" id="GO:0016020">
    <property type="term" value="C:membrane"/>
    <property type="evidence" value="ECO:0007669"/>
    <property type="project" value="UniProtKB-SubCell"/>
</dbReference>
<evidence type="ECO:0000256" key="5">
    <source>
        <dbReference type="ARBA" id="ARBA00022692"/>
    </source>
</evidence>
<comment type="function">
    <text evidence="8">Sodium-phosphate symporter.</text>
</comment>
<feature type="transmembrane region" description="Helical" evidence="8">
    <location>
        <begin position="394"/>
        <end position="412"/>
    </location>
</feature>
<keyword evidence="4 8" id="KW-0592">Phosphate transport</keyword>
<dbReference type="PANTHER" id="PTHR11101">
    <property type="entry name" value="PHOSPHATE TRANSPORTER"/>
    <property type="match status" value="1"/>
</dbReference>
<evidence type="ECO:0000256" key="1">
    <source>
        <dbReference type="ARBA" id="ARBA00004141"/>
    </source>
</evidence>
<feature type="transmembrane region" description="Helical" evidence="8">
    <location>
        <begin position="91"/>
        <end position="111"/>
    </location>
</feature>
<keyword evidence="5 8" id="KW-0812">Transmembrane</keyword>
<keyword evidence="10" id="KW-1185">Reference proteome</keyword>
<evidence type="ECO:0000313" key="10">
    <source>
        <dbReference type="Proteomes" id="UP001328107"/>
    </source>
</evidence>
<feature type="transmembrane region" description="Helical" evidence="8">
    <location>
        <begin position="50"/>
        <end position="70"/>
    </location>
</feature>
<feature type="transmembrane region" description="Helical" evidence="8">
    <location>
        <begin position="483"/>
        <end position="508"/>
    </location>
</feature>